<gene>
    <name evidence="6" type="ORF">P73_2361</name>
</gene>
<keyword evidence="3" id="KW-0804">Transcription</keyword>
<sequence>MKIGELAKRSGQTPSRIRFYERIGLLKLVDRRPNGYRSYPPEALVVLNLIDTAQNAGFSLDEIRRMVPSDLDEWTHDGLLDALRAKVAEITALEARLKQSKVQIRRLIDEIEAKPDDMDCKDNARRIMANMLIGTTG</sequence>
<reference evidence="6 7" key="1">
    <citation type="journal article" date="2014" name="Int. J. Syst. Evol. Microbiol.">
        <title>Celeribacter indicus sp. nov., a polycyclic aromatic hydrocarbon-degrading bacterium from deep-sea sediment and reclassification of Huaishuia halophila as Celeribacter halophilus comb. nov.</title>
        <authorList>
            <person name="Lai Q."/>
            <person name="Cao J."/>
            <person name="Yuan J."/>
            <person name="Li F."/>
            <person name="Shao Z."/>
        </authorList>
    </citation>
    <scope>NUCLEOTIDE SEQUENCE [LARGE SCALE GENOMIC DNA]</scope>
    <source>
        <strain evidence="6">P73</strain>
    </source>
</reference>
<dbReference type="STRING" id="1208324.P73_2361"/>
<evidence type="ECO:0000256" key="4">
    <source>
        <dbReference type="SAM" id="Coils"/>
    </source>
</evidence>
<dbReference type="Gene3D" id="1.10.1660.10">
    <property type="match status" value="1"/>
</dbReference>
<name>A0A0B5E200_9RHOB</name>
<dbReference type="InterPro" id="IPR000551">
    <property type="entry name" value="MerR-type_HTH_dom"/>
</dbReference>
<dbReference type="SUPFAM" id="SSF46955">
    <property type="entry name" value="Putative DNA-binding domain"/>
    <property type="match status" value="1"/>
</dbReference>
<dbReference type="Pfam" id="PF13411">
    <property type="entry name" value="MerR_1"/>
    <property type="match status" value="1"/>
</dbReference>
<dbReference type="PANTHER" id="PTHR30204:SF94">
    <property type="entry name" value="HEAVY METAL-DEPENDENT TRANSCRIPTIONAL REGULATOR HI_0293-RELATED"/>
    <property type="match status" value="1"/>
</dbReference>
<dbReference type="PANTHER" id="PTHR30204">
    <property type="entry name" value="REDOX-CYCLING DRUG-SENSING TRANSCRIPTIONAL ACTIVATOR SOXR"/>
    <property type="match status" value="1"/>
</dbReference>
<dbReference type="EMBL" id="CP004393">
    <property type="protein sequence ID" value="AJE47076.1"/>
    <property type="molecule type" value="Genomic_DNA"/>
</dbReference>
<proteinExistence type="predicted"/>
<accession>A0A0B5E200</accession>
<dbReference type="InterPro" id="IPR009061">
    <property type="entry name" value="DNA-bd_dom_put_sf"/>
</dbReference>
<feature type="coiled-coil region" evidence="4">
    <location>
        <begin position="83"/>
        <end position="110"/>
    </location>
</feature>
<dbReference type="SMART" id="SM00422">
    <property type="entry name" value="HTH_MERR"/>
    <property type="match status" value="1"/>
</dbReference>
<evidence type="ECO:0000256" key="2">
    <source>
        <dbReference type="ARBA" id="ARBA00023125"/>
    </source>
</evidence>
<dbReference type="OrthoDB" id="9802944at2"/>
<dbReference type="PRINTS" id="PR00040">
    <property type="entry name" value="HTHMERR"/>
</dbReference>
<dbReference type="RefSeq" id="WP_043869725.1">
    <property type="nucleotide sequence ID" value="NZ_CP004393.1"/>
</dbReference>
<evidence type="ECO:0000256" key="3">
    <source>
        <dbReference type="ARBA" id="ARBA00023163"/>
    </source>
</evidence>
<dbReference type="Proteomes" id="UP000031521">
    <property type="component" value="Chromosome"/>
</dbReference>
<evidence type="ECO:0000259" key="5">
    <source>
        <dbReference type="PROSITE" id="PS50937"/>
    </source>
</evidence>
<keyword evidence="2" id="KW-0238">DNA-binding</keyword>
<organism evidence="6 7">
    <name type="scientific">Celeribacter indicus</name>
    <dbReference type="NCBI Taxonomy" id="1208324"/>
    <lineage>
        <taxon>Bacteria</taxon>
        <taxon>Pseudomonadati</taxon>
        <taxon>Pseudomonadota</taxon>
        <taxon>Alphaproteobacteria</taxon>
        <taxon>Rhodobacterales</taxon>
        <taxon>Roseobacteraceae</taxon>
        <taxon>Celeribacter</taxon>
    </lineage>
</organism>
<keyword evidence="1" id="KW-0805">Transcription regulation</keyword>
<keyword evidence="4" id="KW-0175">Coiled coil</keyword>
<feature type="domain" description="HTH merR-type" evidence="5">
    <location>
        <begin position="1"/>
        <end position="69"/>
    </location>
</feature>
<dbReference type="GO" id="GO:0003700">
    <property type="term" value="F:DNA-binding transcription factor activity"/>
    <property type="evidence" value="ECO:0007669"/>
    <property type="project" value="InterPro"/>
</dbReference>
<dbReference type="GO" id="GO:0003677">
    <property type="term" value="F:DNA binding"/>
    <property type="evidence" value="ECO:0007669"/>
    <property type="project" value="UniProtKB-KW"/>
</dbReference>
<evidence type="ECO:0000256" key="1">
    <source>
        <dbReference type="ARBA" id="ARBA00023015"/>
    </source>
</evidence>
<dbReference type="AlphaFoldDB" id="A0A0B5E200"/>
<evidence type="ECO:0000313" key="7">
    <source>
        <dbReference type="Proteomes" id="UP000031521"/>
    </source>
</evidence>
<keyword evidence="7" id="KW-1185">Reference proteome</keyword>
<dbReference type="PROSITE" id="PS50937">
    <property type="entry name" value="HTH_MERR_2"/>
    <property type="match status" value="1"/>
</dbReference>
<dbReference type="KEGG" id="cid:P73_2361"/>
<protein>
    <submittedName>
        <fullName evidence="6">MerR family regulatory protein</fullName>
    </submittedName>
</protein>
<dbReference type="InterPro" id="IPR047057">
    <property type="entry name" value="MerR_fam"/>
</dbReference>
<evidence type="ECO:0000313" key="6">
    <source>
        <dbReference type="EMBL" id="AJE47076.1"/>
    </source>
</evidence>
<dbReference type="HOGENOM" id="CLU_060077_2_3_5"/>